<evidence type="ECO:0000313" key="2">
    <source>
        <dbReference type="Proteomes" id="UP000002710"/>
    </source>
</evidence>
<reference evidence="1 2" key="1">
    <citation type="journal article" date="2011" name="J. Bacteriol.">
        <title>Complete genome sequence and updated annotation of Desulfovibrio alaskensis G20.</title>
        <authorList>
            <person name="Hauser L.J."/>
            <person name="Land M.L."/>
            <person name="Brown S.D."/>
            <person name="Larimer F."/>
            <person name="Keller K.L."/>
            <person name="Rapp-Giles B.J."/>
            <person name="Price M.N."/>
            <person name="Lin M."/>
            <person name="Bruce D.C."/>
            <person name="Detter J.C."/>
            <person name="Tapia R."/>
            <person name="Han C.S."/>
            <person name="Goodwin L.A."/>
            <person name="Cheng J.F."/>
            <person name="Pitluck S."/>
            <person name="Copeland A."/>
            <person name="Lucas S."/>
            <person name="Nolan M."/>
            <person name="Lapidus A.L."/>
            <person name="Palumbo A.V."/>
            <person name="Wall J.D."/>
        </authorList>
    </citation>
    <scope>NUCLEOTIDE SEQUENCE [LARGE SCALE GENOMIC DNA]</scope>
    <source>
        <strain evidence="2">ATCC BAA 1058 / DSM 17464 / G20</strain>
    </source>
</reference>
<gene>
    <name evidence="1" type="ordered locus">Dde_0601</name>
</gene>
<dbReference type="PANTHER" id="PTHR35841:SF1">
    <property type="entry name" value="PHOSPHONATES-BINDING PERIPLASMIC PROTEIN"/>
    <property type="match status" value="1"/>
</dbReference>
<dbReference type="Pfam" id="PF12974">
    <property type="entry name" value="Phosphonate-bd"/>
    <property type="match status" value="1"/>
</dbReference>
<dbReference type="PANTHER" id="PTHR35841">
    <property type="entry name" value="PHOSPHONATES-BINDING PERIPLASMIC PROTEIN"/>
    <property type="match status" value="1"/>
</dbReference>
<dbReference type="KEGG" id="dde:Dde_0601"/>
<dbReference type="AlphaFoldDB" id="Q315J4"/>
<dbReference type="Proteomes" id="UP000002710">
    <property type="component" value="Chromosome"/>
</dbReference>
<dbReference type="EMBL" id="CP000112">
    <property type="protein sequence ID" value="ABB37402.1"/>
    <property type="molecule type" value="Genomic_DNA"/>
</dbReference>
<organism evidence="1 2">
    <name type="scientific">Oleidesulfovibrio alaskensis (strain ATCC BAA-1058 / DSM 17464 / G20)</name>
    <name type="common">Desulfovibrio alaskensis</name>
    <dbReference type="NCBI Taxonomy" id="207559"/>
    <lineage>
        <taxon>Bacteria</taxon>
        <taxon>Pseudomonadati</taxon>
        <taxon>Thermodesulfobacteriota</taxon>
        <taxon>Desulfovibrionia</taxon>
        <taxon>Desulfovibrionales</taxon>
        <taxon>Desulfovibrionaceae</taxon>
        <taxon>Oleidesulfovibrio</taxon>
    </lineage>
</organism>
<dbReference type="eggNOG" id="COG3221">
    <property type="taxonomic scope" value="Bacteria"/>
</dbReference>
<name>Q315J4_OLEA2</name>
<dbReference type="RefSeq" id="WP_011366710.1">
    <property type="nucleotide sequence ID" value="NC_007519.1"/>
</dbReference>
<dbReference type="Gene3D" id="3.40.190.10">
    <property type="entry name" value="Periplasmic binding protein-like II"/>
    <property type="match status" value="2"/>
</dbReference>
<sequence>MENSDRRKAARAGGGALSAEAGESALRRIFFRQPELFAFLLLFCVLAGGCGENEEVVRVDLSHRERIVVAKPAEAVTYAYLPQYSHTTSYTRHNPLVEYLERESGLTMRQVFPDTFEEHTRMVERGEIDISFSNPFTYVRLAQKGATAFARVIEPSGRPFFRGQIIARIDSGIRRLEDCEGKRWIAVDPLSAGGYLFALGMFHDMGLDTDDFAAVDFAPGPGGKQEKAVLAVYAGKYDFASIREGTLDIVRDKIDPERIRVVATTQAYPGWVYAARKGLDPAVVDRIRNAMFRLSMEEPEGGRILANAGIRGIIPAADADYAPIRELMSKLDLYGEVDW</sequence>
<dbReference type="HOGENOM" id="CLU_051472_5_0_7"/>
<evidence type="ECO:0000313" key="1">
    <source>
        <dbReference type="EMBL" id="ABB37402.1"/>
    </source>
</evidence>
<protein>
    <submittedName>
        <fullName evidence="1">Phosphonate ABC transporter, periplasmic phosphonate-binding protein</fullName>
    </submittedName>
</protein>
<dbReference type="SUPFAM" id="SSF53850">
    <property type="entry name" value="Periplasmic binding protein-like II"/>
    <property type="match status" value="1"/>
</dbReference>
<proteinExistence type="predicted"/>
<dbReference type="STRING" id="207559.Dde_0601"/>
<keyword evidence="2" id="KW-1185">Reference proteome</keyword>
<dbReference type="CDD" id="cd01071">
    <property type="entry name" value="PBP2_PhnD_like"/>
    <property type="match status" value="1"/>
</dbReference>
<accession>Q315J4</accession>